<evidence type="ECO:0000259" key="3">
    <source>
        <dbReference type="PROSITE" id="PS50103"/>
    </source>
</evidence>
<protein>
    <recommendedName>
        <fullName evidence="3">C3H1-type domain-containing protein</fullName>
    </recommendedName>
</protein>
<dbReference type="AlphaFoldDB" id="A0A4P9Y915"/>
<dbReference type="EMBL" id="ML008603">
    <property type="protein sequence ID" value="RKP15588.1"/>
    <property type="molecule type" value="Genomic_DNA"/>
</dbReference>
<keyword evidence="1" id="KW-0479">Metal-binding</keyword>
<feature type="zinc finger region" description="C3H1-type" evidence="1">
    <location>
        <begin position="1"/>
        <end position="15"/>
    </location>
</feature>
<dbReference type="GO" id="GO:0008270">
    <property type="term" value="F:zinc ion binding"/>
    <property type="evidence" value="ECO:0007669"/>
    <property type="project" value="UniProtKB-KW"/>
</dbReference>
<keyword evidence="1" id="KW-0863">Zinc-finger</keyword>
<dbReference type="PROSITE" id="PS50103">
    <property type="entry name" value="ZF_C3H1"/>
    <property type="match status" value="1"/>
</dbReference>
<feature type="region of interest" description="Disordered" evidence="2">
    <location>
        <begin position="1"/>
        <end position="41"/>
    </location>
</feature>
<dbReference type="InterPro" id="IPR000571">
    <property type="entry name" value="Znf_CCCH"/>
</dbReference>
<evidence type="ECO:0000256" key="1">
    <source>
        <dbReference type="PROSITE-ProRule" id="PRU00723"/>
    </source>
</evidence>
<proteinExistence type="predicted"/>
<accession>A0A4P9Y915</accession>
<reference evidence="5" key="1">
    <citation type="journal article" date="2018" name="Nat. Microbiol.">
        <title>Leveraging single-cell genomics to expand the fungal tree of life.</title>
        <authorList>
            <person name="Ahrendt S.R."/>
            <person name="Quandt C.A."/>
            <person name="Ciobanu D."/>
            <person name="Clum A."/>
            <person name="Salamov A."/>
            <person name="Andreopoulos B."/>
            <person name="Cheng J.F."/>
            <person name="Woyke T."/>
            <person name="Pelin A."/>
            <person name="Henrissat B."/>
            <person name="Reynolds N.K."/>
            <person name="Benny G.L."/>
            <person name="Smith M.E."/>
            <person name="James T.Y."/>
            <person name="Grigoriev I.V."/>
        </authorList>
    </citation>
    <scope>NUCLEOTIDE SEQUENCE [LARGE SCALE GENOMIC DNA]</scope>
    <source>
        <strain evidence="5">CSF55</strain>
    </source>
</reference>
<name>A0A4P9Y915_ROZAC</name>
<evidence type="ECO:0000256" key="2">
    <source>
        <dbReference type="SAM" id="MobiDB-lite"/>
    </source>
</evidence>
<dbReference type="Proteomes" id="UP000281549">
    <property type="component" value="Unassembled WGS sequence"/>
</dbReference>
<keyword evidence="1" id="KW-0862">Zinc</keyword>
<evidence type="ECO:0000313" key="4">
    <source>
        <dbReference type="EMBL" id="RKP15588.1"/>
    </source>
</evidence>
<evidence type="ECO:0000313" key="5">
    <source>
        <dbReference type="Proteomes" id="UP000281549"/>
    </source>
</evidence>
<feature type="domain" description="C3H1-type" evidence="3">
    <location>
        <begin position="1"/>
        <end position="15"/>
    </location>
</feature>
<sequence length="120" mass="14231">NCRFGTRCRNSHQQTSNVPDEEHSGHSDSEDEEESEDQEQRYNKIYQEMFSYGLKPWNLEDWDEYYSIKDAFKKHDEEEIERSMNYGFNQDELDELAAQGINPWDSDAEDAINVIYGNAY</sequence>
<feature type="non-terminal residue" evidence="4">
    <location>
        <position position="1"/>
    </location>
</feature>
<gene>
    <name evidence="4" type="ORF">ROZALSC1DRAFT_26306</name>
</gene>
<organism evidence="4 5">
    <name type="scientific">Rozella allomycis (strain CSF55)</name>
    <dbReference type="NCBI Taxonomy" id="988480"/>
    <lineage>
        <taxon>Eukaryota</taxon>
        <taxon>Fungi</taxon>
        <taxon>Fungi incertae sedis</taxon>
        <taxon>Cryptomycota</taxon>
        <taxon>Cryptomycota incertae sedis</taxon>
        <taxon>Rozella</taxon>
    </lineage>
</organism>